<feature type="region of interest" description="Disordered" evidence="1">
    <location>
        <begin position="1"/>
        <end position="112"/>
    </location>
</feature>
<dbReference type="AlphaFoldDB" id="A0A4R5TVZ7"/>
<keyword evidence="2" id="KW-0472">Membrane</keyword>
<reference evidence="3 4" key="1">
    <citation type="submission" date="2019-03" db="EMBL/GenBank/DDBJ databases">
        <title>Arthrobacter sp. nov., an bacterium isolated from biocrust in Mu Us Desert.</title>
        <authorList>
            <person name="Lixiong L."/>
        </authorList>
    </citation>
    <scope>NUCLEOTIDE SEQUENCE [LARGE SCALE GENOMIC DNA]</scope>
    <source>
        <strain evidence="3 4">SLN-3</strain>
    </source>
</reference>
<evidence type="ECO:0000256" key="1">
    <source>
        <dbReference type="SAM" id="MobiDB-lite"/>
    </source>
</evidence>
<feature type="compositionally biased region" description="Polar residues" evidence="1">
    <location>
        <begin position="20"/>
        <end position="38"/>
    </location>
</feature>
<feature type="transmembrane region" description="Helical" evidence="2">
    <location>
        <begin position="182"/>
        <end position="206"/>
    </location>
</feature>
<keyword evidence="2" id="KW-1133">Transmembrane helix</keyword>
<name>A0A4R5TVZ7_9MICC</name>
<keyword evidence="2" id="KW-0812">Transmembrane</keyword>
<evidence type="ECO:0000256" key="2">
    <source>
        <dbReference type="SAM" id="Phobius"/>
    </source>
</evidence>
<organism evidence="3 4">
    <name type="scientific">Arthrobacter crusticola</name>
    <dbReference type="NCBI Taxonomy" id="2547960"/>
    <lineage>
        <taxon>Bacteria</taxon>
        <taxon>Bacillati</taxon>
        <taxon>Actinomycetota</taxon>
        <taxon>Actinomycetes</taxon>
        <taxon>Micrococcales</taxon>
        <taxon>Micrococcaceae</taxon>
        <taxon>Arthrobacter</taxon>
    </lineage>
</organism>
<evidence type="ECO:0000313" key="3">
    <source>
        <dbReference type="EMBL" id="TDK25304.1"/>
    </source>
</evidence>
<proteinExistence type="predicted"/>
<feature type="compositionally biased region" description="Basic and acidic residues" evidence="1">
    <location>
        <begin position="94"/>
        <end position="106"/>
    </location>
</feature>
<dbReference type="EMBL" id="SMTK01000003">
    <property type="protein sequence ID" value="TDK25304.1"/>
    <property type="molecule type" value="Genomic_DNA"/>
</dbReference>
<feature type="transmembrane region" description="Helical" evidence="2">
    <location>
        <begin position="262"/>
        <end position="286"/>
    </location>
</feature>
<evidence type="ECO:0000313" key="4">
    <source>
        <dbReference type="Proteomes" id="UP000295411"/>
    </source>
</evidence>
<sequence length="305" mass="31821">MSTPGTGDTDGALRRPRGTDQGQGAHTPGNDTQHSGASSVGEAPSDDTATREHTRAHRVGDTGADDTATRAHTRAVPVSATKDSGSHSLDPDEDPQRNRNDRHSVADDAIPAAADRRALHQREKEEFGGMKFGSAFFGWLTATGMAVLLTALLAAAGAVFSLSTNTNLNEAADQASQDAQTVGVTSAIVLLVLLLVSYFAGGYVAGRMARFDGAKQGIAVWLWALIIAVIVAILGVIAGSQFDILANLNSFPRLPINEGDLTTAGVISVVVAALAALIGAILGGLAGMRYHRRIDRADYDELGRN</sequence>
<feature type="transmembrane region" description="Helical" evidence="2">
    <location>
        <begin position="218"/>
        <end position="242"/>
    </location>
</feature>
<feature type="transmembrane region" description="Helical" evidence="2">
    <location>
        <begin position="136"/>
        <end position="162"/>
    </location>
</feature>
<dbReference type="RefSeq" id="WP_133403580.1">
    <property type="nucleotide sequence ID" value="NZ_SMTK01000003.1"/>
</dbReference>
<accession>A0A4R5TVZ7</accession>
<protein>
    <submittedName>
        <fullName evidence="3">Uncharacterized protein</fullName>
    </submittedName>
</protein>
<dbReference type="OrthoDB" id="5244723at2"/>
<gene>
    <name evidence="3" type="ORF">E2F48_08465</name>
</gene>
<keyword evidence="4" id="KW-1185">Reference proteome</keyword>
<dbReference type="Proteomes" id="UP000295411">
    <property type="component" value="Unassembled WGS sequence"/>
</dbReference>
<comment type="caution">
    <text evidence="3">The sequence shown here is derived from an EMBL/GenBank/DDBJ whole genome shotgun (WGS) entry which is preliminary data.</text>
</comment>